<dbReference type="Pfam" id="PF18891">
    <property type="entry name" value="FANCL_d3"/>
    <property type="match status" value="1"/>
</dbReference>
<dbReference type="SUPFAM" id="SSF57850">
    <property type="entry name" value="RING/U-box"/>
    <property type="match status" value="1"/>
</dbReference>
<evidence type="ECO:0000313" key="5">
    <source>
        <dbReference type="Proteomes" id="UP000594638"/>
    </source>
</evidence>
<evidence type="ECO:0000259" key="2">
    <source>
        <dbReference type="Pfam" id="PF18890"/>
    </source>
</evidence>
<dbReference type="Proteomes" id="UP000594638">
    <property type="component" value="Unassembled WGS sequence"/>
</dbReference>
<accession>A0A8S0Q3Z8</accession>
<dbReference type="InterPro" id="IPR026850">
    <property type="entry name" value="FANCL_C"/>
</dbReference>
<dbReference type="GO" id="GO:0061630">
    <property type="term" value="F:ubiquitin protein ligase activity"/>
    <property type="evidence" value="ECO:0007669"/>
    <property type="project" value="TreeGrafter"/>
</dbReference>
<evidence type="ECO:0000313" key="4">
    <source>
        <dbReference type="EMBL" id="CAA2960703.1"/>
    </source>
</evidence>
<dbReference type="PANTHER" id="PTHR13206">
    <property type="entry name" value="UBIQUITIN LIGASE PROTEIN PHF9 FANCONI ANEMIA GROUP L PROTEIN"/>
    <property type="match status" value="1"/>
</dbReference>
<feature type="domain" description="FANCL UBC-like" evidence="3">
    <location>
        <begin position="111"/>
        <end position="206"/>
    </location>
</feature>
<dbReference type="EMBL" id="CACTIH010000434">
    <property type="protein sequence ID" value="CAA2960703.1"/>
    <property type="molecule type" value="Genomic_DNA"/>
</dbReference>
<dbReference type="PANTHER" id="PTHR13206:SF0">
    <property type="entry name" value="E3 UBIQUITIN-PROTEIN LIGASE FANCL"/>
    <property type="match status" value="1"/>
</dbReference>
<dbReference type="CDD" id="cd23832">
    <property type="entry name" value="DRWD-C_FANCL"/>
    <property type="match status" value="1"/>
</dbReference>
<dbReference type="Gramene" id="OE9A023305T1">
    <property type="protein sequence ID" value="OE9A023305C1"/>
    <property type="gene ID" value="OE9A023305"/>
</dbReference>
<name>A0A8S0Q3Z8_OLEEU</name>
<dbReference type="InterPro" id="IPR043003">
    <property type="entry name" value="FANCL_d3_sf"/>
</dbReference>
<dbReference type="CDD" id="cd23831">
    <property type="entry name" value="DRWD-N_FANCL"/>
    <property type="match status" value="1"/>
</dbReference>
<organism evidence="4 5">
    <name type="scientific">Olea europaea subsp. europaea</name>
    <dbReference type="NCBI Taxonomy" id="158383"/>
    <lineage>
        <taxon>Eukaryota</taxon>
        <taxon>Viridiplantae</taxon>
        <taxon>Streptophyta</taxon>
        <taxon>Embryophyta</taxon>
        <taxon>Tracheophyta</taxon>
        <taxon>Spermatophyta</taxon>
        <taxon>Magnoliopsida</taxon>
        <taxon>eudicotyledons</taxon>
        <taxon>Gunneridae</taxon>
        <taxon>Pentapetalae</taxon>
        <taxon>asterids</taxon>
        <taxon>lamiids</taxon>
        <taxon>Lamiales</taxon>
        <taxon>Oleaceae</taxon>
        <taxon>Oleeae</taxon>
        <taxon>Olea</taxon>
    </lineage>
</organism>
<dbReference type="InterPro" id="IPR043898">
    <property type="entry name" value="FANCL_d2"/>
</dbReference>
<dbReference type="Gene3D" id="3.10.110.20">
    <property type="entry name" value="RWD domain-like"/>
    <property type="match status" value="1"/>
</dbReference>
<dbReference type="InterPro" id="IPR016135">
    <property type="entry name" value="UBQ-conjugating_enzyme/RWD"/>
</dbReference>
<dbReference type="Gene3D" id="3.30.40.10">
    <property type="entry name" value="Zinc/RING finger domain, C3HC4 (zinc finger)"/>
    <property type="match status" value="1"/>
</dbReference>
<protein>
    <submittedName>
        <fullName evidence="4">E3 ubiquitin- ligase FANCL isoform X1</fullName>
    </submittedName>
</protein>
<dbReference type="GO" id="GO:0016874">
    <property type="term" value="F:ligase activity"/>
    <property type="evidence" value="ECO:0007669"/>
    <property type="project" value="UniProtKB-KW"/>
</dbReference>
<comment type="caution">
    <text evidence="4">The sequence shown here is derived from an EMBL/GenBank/DDBJ whole genome shotgun (WGS) entry which is preliminary data.</text>
</comment>
<dbReference type="Pfam" id="PF18890">
    <property type="entry name" value="FANCL_d2"/>
    <property type="match status" value="1"/>
</dbReference>
<dbReference type="OrthoDB" id="10263265at2759"/>
<dbReference type="InterPro" id="IPR044037">
    <property type="entry name" value="FANCL_d3"/>
</dbReference>
<keyword evidence="4" id="KW-0436">Ligase</keyword>
<feature type="domain" description="FANCL UBC-like" evidence="2">
    <location>
        <begin position="21"/>
        <end position="109"/>
    </location>
</feature>
<proteinExistence type="predicted"/>
<dbReference type="InterPro" id="IPR013083">
    <property type="entry name" value="Znf_RING/FYVE/PHD"/>
</dbReference>
<evidence type="ECO:0000259" key="3">
    <source>
        <dbReference type="Pfam" id="PF18891"/>
    </source>
</evidence>
<dbReference type="Pfam" id="PF11793">
    <property type="entry name" value="FANCL_C"/>
    <property type="match status" value="1"/>
</dbReference>
<dbReference type="GO" id="GO:0036297">
    <property type="term" value="P:interstrand cross-link repair"/>
    <property type="evidence" value="ECO:0007669"/>
    <property type="project" value="InterPro"/>
</dbReference>
<reference evidence="4 5" key="1">
    <citation type="submission" date="2019-12" db="EMBL/GenBank/DDBJ databases">
        <authorList>
            <person name="Alioto T."/>
            <person name="Alioto T."/>
            <person name="Gomez Garrido J."/>
        </authorList>
    </citation>
    <scope>NUCLEOTIDE SEQUENCE [LARGE SCALE GENOMIC DNA]</scope>
</reference>
<dbReference type="GO" id="GO:0006513">
    <property type="term" value="P:protein monoubiquitination"/>
    <property type="evidence" value="ECO:0007669"/>
    <property type="project" value="TreeGrafter"/>
</dbReference>
<sequence>MNVSMEYSGESRRLELAKSSAFYRRIYSEVEEIGWERLLKLQDDLTSLSFRLMDKKGRAHILEITLDKTYPKCPPAVSADVPYNFNLEWPRNSSLRDVVRQFQEHMDKLQDFWSTLDDIDRSLWVTNPKQPDLATSYRQINIGNDCYIMLSINASDPRALPECRFMGAYPKVNLLREIWRRRCKLWTKDKPFPINLACVLGIQLPQAQPVQKNEEQIECGICYAQNLPLDDELGTKSGSETDYKCENANCNRAFHSICLGDWLRSITTTRKSFGVLFGNCPYCSDPIAIKAST</sequence>
<dbReference type="CDD" id="cd16490">
    <property type="entry name" value="RING-CH-C4HC3_FANCL"/>
    <property type="match status" value="1"/>
</dbReference>
<feature type="domain" description="FANCL C-terminal" evidence="1">
    <location>
        <begin position="215"/>
        <end position="292"/>
    </location>
</feature>
<dbReference type="InterPro" id="IPR026848">
    <property type="entry name" value="Fancl"/>
</dbReference>
<dbReference type="SMART" id="SM01197">
    <property type="entry name" value="FANCL_C"/>
    <property type="match status" value="1"/>
</dbReference>
<dbReference type="Gene3D" id="3.10.110.10">
    <property type="entry name" value="Ubiquitin Conjugating Enzyme"/>
    <property type="match status" value="1"/>
</dbReference>
<gene>
    <name evidence="4" type="ORF">OLEA9_A023305</name>
</gene>
<keyword evidence="5" id="KW-1185">Reference proteome</keyword>
<dbReference type="GO" id="GO:0043240">
    <property type="term" value="C:Fanconi anaemia nuclear complex"/>
    <property type="evidence" value="ECO:0007669"/>
    <property type="project" value="InterPro"/>
</dbReference>
<dbReference type="AlphaFoldDB" id="A0A8S0Q3Z8"/>
<evidence type="ECO:0000259" key="1">
    <source>
        <dbReference type="Pfam" id="PF11793"/>
    </source>
</evidence>